<sequence length="143" mass="16349">MNQGLVLMPVSPGELLDRLSILSVKQDKLAGEQMETVRELAQELHKVADQFLDRPGVPTLVERLVEINTQLWEVEDRLRALDRWVFPMLPEGPLGQPAGKDAATYCKLARLVYNLNDQRCGWKRELDEMLGGVVEPKQYTEYE</sequence>
<comment type="caution">
    <text evidence="1">The sequence shown here is derived from an EMBL/GenBank/DDBJ whole genome shotgun (WGS) entry which is preliminary data.</text>
</comment>
<organism evidence="1">
    <name type="scientific">marine sediment metagenome</name>
    <dbReference type="NCBI Taxonomy" id="412755"/>
    <lineage>
        <taxon>unclassified sequences</taxon>
        <taxon>metagenomes</taxon>
        <taxon>ecological metagenomes</taxon>
    </lineage>
</organism>
<evidence type="ECO:0000313" key="1">
    <source>
        <dbReference type="EMBL" id="KKL15677.1"/>
    </source>
</evidence>
<reference evidence="1" key="1">
    <citation type="journal article" date="2015" name="Nature">
        <title>Complex archaea that bridge the gap between prokaryotes and eukaryotes.</title>
        <authorList>
            <person name="Spang A."/>
            <person name="Saw J.H."/>
            <person name="Jorgensen S.L."/>
            <person name="Zaremba-Niedzwiedzka K."/>
            <person name="Martijn J."/>
            <person name="Lind A.E."/>
            <person name="van Eijk R."/>
            <person name="Schleper C."/>
            <person name="Guy L."/>
            <person name="Ettema T.J."/>
        </authorList>
    </citation>
    <scope>NUCLEOTIDE SEQUENCE</scope>
</reference>
<proteinExistence type="predicted"/>
<gene>
    <name evidence="1" type="ORF">LCGC14_2503180</name>
</gene>
<protein>
    <submittedName>
        <fullName evidence="1">Uncharacterized protein</fullName>
    </submittedName>
</protein>
<accession>A0A0F9BP78</accession>
<name>A0A0F9BP78_9ZZZZ</name>
<dbReference type="AlphaFoldDB" id="A0A0F9BP78"/>
<dbReference type="EMBL" id="LAZR01039969">
    <property type="protein sequence ID" value="KKL15677.1"/>
    <property type="molecule type" value="Genomic_DNA"/>
</dbReference>
<feature type="non-terminal residue" evidence="1">
    <location>
        <position position="143"/>
    </location>
</feature>